<dbReference type="SUPFAM" id="SSF46977">
    <property type="entry name" value="Succinate dehydrogenase/fumarate reductase flavoprotein C-terminal domain"/>
    <property type="match status" value="1"/>
</dbReference>
<evidence type="ECO:0000259" key="10">
    <source>
        <dbReference type="Pfam" id="PF00890"/>
    </source>
</evidence>
<protein>
    <recommendedName>
        <fullName evidence="4">L-aspartate oxidase</fullName>
        <ecNumber evidence="4">1.4.3.16</ecNumber>
    </recommendedName>
</protein>
<proteinExistence type="inferred from homology"/>
<dbReference type="UniPathway" id="UPA00253">
    <property type="reaction ID" value="UER00326"/>
</dbReference>
<dbReference type="InterPro" id="IPR027477">
    <property type="entry name" value="Succ_DH/fumarate_Rdtase_cat_sf"/>
</dbReference>
<dbReference type="GO" id="GO:0034628">
    <property type="term" value="P:'de novo' NAD+ biosynthetic process from L-aspartate"/>
    <property type="evidence" value="ECO:0007669"/>
    <property type="project" value="TreeGrafter"/>
</dbReference>
<dbReference type="InterPro" id="IPR005288">
    <property type="entry name" value="NadB"/>
</dbReference>
<evidence type="ECO:0000256" key="8">
    <source>
        <dbReference type="ARBA" id="ARBA00023002"/>
    </source>
</evidence>
<evidence type="ECO:0000256" key="4">
    <source>
        <dbReference type="ARBA" id="ARBA00012173"/>
    </source>
</evidence>
<dbReference type="SUPFAM" id="SSF51905">
    <property type="entry name" value="FAD/NAD(P)-binding domain"/>
    <property type="match status" value="1"/>
</dbReference>
<evidence type="ECO:0000259" key="11">
    <source>
        <dbReference type="Pfam" id="PF02910"/>
    </source>
</evidence>
<evidence type="ECO:0000256" key="7">
    <source>
        <dbReference type="ARBA" id="ARBA00022827"/>
    </source>
</evidence>
<accession>A0A6J6CRB1</accession>
<comment type="cofactor">
    <cofactor evidence="1">
        <name>FAD</name>
        <dbReference type="ChEBI" id="CHEBI:57692"/>
    </cofactor>
</comment>
<evidence type="ECO:0000256" key="5">
    <source>
        <dbReference type="ARBA" id="ARBA00022630"/>
    </source>
</evidence>
<dbReference type="NCBIfam" id="TIGR00551">
    <property type="entry name" value="nadB"/>
    <property type="match status" value="1"/>
</dbReference>
<dbReference type="PRINTS" id="PR00368">
    <property type="entry name" value="FADPNR"/>
</dbReference>
<dbReference type="PRINTS" id="PR00411">
    <property type="entry name" value="PNDRDTASEI"/>
</dbReference>
<dbReference type="GO" id="GO:0008734">
    <property type="term" value="F:L-aspartate oxidase activity"/>
    <property type="evidence" value="ECO:0007669"/>
    <property type="project" value="UniProtKB-EC"/>
</dbReference>
<dbReference type="Pfam" id="PF00890">
    <property type="entry name" value="FAD_binding_2"/>
    <property type="match status" value="1"/>
</dbReference>
<organism evidence="12">
    <name type="scientific">freshwater metagenome</name>
    <dbReference type="NCBI Taxonomy" id="449393"/>
    <lineage>
        <taxon>unclassified sequences</taxon>
        <taxon>metagenomes</taxon>
        <taxon>ecological metagenomes</taxon>
    </lineage>
</organism>
<keyword evidence="8" id="KW-0560">Oxidoreductase</keyword>
<feature type="domain" description="Fumarate reductase/succinate dehydrogenase flavoprotein-like C-terminal" evidence="11">
    <location>
        <begin position="456"/>
        <end position="538"/>
    </location>
</feature>
<name>A0A6J6CRB1_9ZZZZ</name>
<dbReference type="InterPro" id="IPR015939">
    <property type="entry name" value="Fum_Rdtase/Succ_DH_flav-like_C"/>
</dbReference>
<comment type="pathway">
    <text evidence="2">Cofactor biosynthesis; NAD(+) biosynthesis; iminoaspartate from L-aspartate (oxidase route): step 1/1.</text>
</comment>
<dbReference type="PANTHER" id="PTHR42716:SF2">
    <property type="entry name" value="L-ASPARTATE OXIDASE, CHLOROPLASTIC"/>
    <property type="match status" value="1"/>
</dbReference>
<evidence type="ECO:0000256" key="9">
    <source>
        <dbReference type="SAM" id="MobiDB-lite"/>
    </source>
</evidence>
<dbReference type="InterPro" id="IPR036188">
    <property type="entry name" value="FAD/NAD-bd_sf"/>
</dbReference>
<dbReference type="Gene3D" id="1.20.58.100">
    <property type="entry name" value="Fumarate reductase/succinate dehydrogenase flavoprotein-like, C-terminal domain"/>
    <property type="match status" value="1"/>
</dbReference>
<dbReference type="InterPro" id="IPR003953">
    <property type="entry name" value="FAD-dep_OxRdtase_2_FAD-bd"/>
</dbReference>
<reference evidence="12" key="1">
    <citation type="submission" date="2020-05" db="EMBL/GenBank/DDBJ databases">
        <authorList>
            <person name="Chiriac C."/>
            <person name="Salcher M."/>
            <person name="Ghai R."/>
            <person name="Kavagutti S V."/>
        </authorList>
    </citation>
    <scope>NUCLEOTIDE SEQUENCE</scope>
</reference>
<dbReference type="EMBL" id="CAEZSR010000036">
    <property type="protein sequence ID" value="CAB4553981.1"/>
    <property type="molecule type" value="Genomic_DNA"/>
</dbReference>
<dbReference type="NCBIfam" id="NF005867">
    <property type="entry name" value="PRK07804.1"/>
    <property type="match status" value="1"/>
</dbReference>
<dbReference type="Gene3D" id="3.50.50.60">
    <property type="entry name" value="FAD/NAD(P)-binding domain"/>
    <property type="match status" value="1"/>
</dbReference>
<dbReference type="SUPFAM" id="SSF56425">
    <property type="entry name" value="Succinate dehydrogenase/fumarate reductase flavoprotein, catalytic domain"/>
    <property type="match status" value="1"/>
</dbReference>
<evidence type="ECO:0000313" key="12">
    <source>
        <dbReference type="EMBL" id="CAB4553981.1"/>
    </source>
</evidence>
<dbReference type="InterPro" id="IPR037099">
    <property type="entry name" value="Fum_R/Succ_DH_flav-like_C_sf"/>
</dbReference>
<dbReference type="PANTHER" id="PTHR42716">
    <property type="entry name" value="L-ASPARTATE OXIDASE"/>
    <property type="match status" value="1"/>
</dbReference>
<dbReference type="FunFam" id="3.90.700.10:FF:000002">
    <property type="entry name" value="L-aspartate oxidase"/>
    <property type="match status" value="1"/>
</dbReference>
<evidence type="ECO:0000256" key="1">
    <source>
        <dbReference type="ARBA" id="ARBA00001974"/>
    </source>
</evidence>
<gene>
    <name evidence="12" type="ORF">UFOPK1493_01280</name>
</gene>
<evidence type="ECO:0000256" key="3">
    <source>
        <dbReference type="ARBA" id="ARBA00008562"/>
    </source>
</evidence>
<feature type="region of interest" description="Disordered" evidence="9">
    <location>
        <begin position="126"/>
        <end position="153"/>
    </location>
</feature>
<dbReference type="Pfam" id="PF02910">
    <property type="entry name" value="Succ_DH_flav_C"/>
    <property type="match status" value="1"/>
</dbReference>
<comment type="similarity">
    <text evidence="3">Belongs to the FAD-dependent oxidoreductase 2 family. NadB subfamily.</text>
</comment>
<feature type="domain" description="FAD-dependent oxidoreductase 2 FAD-binding" evidence="10">
    <location>
        <begin position="28"/>
        <end position="414"/>
    </location>
</feature>
<dbReference type="Gene3D" id="3.90.700.10">
    <property type="entry name" value="Succinate dehydrogenase/fumarate reductase flavoprotein, catalytic domain"/>
    <property type="match status" value="1"/>
</dbReference>
<keyword evidence="5" id="KW-0285">Flavoprotein</keyword>
<evidence type="ECO:0000256" key="2">
    <source>
        <dbReference type="ARBA" id="ARBA00004950"/>
    </source>
</evidence>
<dbReference type="AlphaFoldDB" id="A0A6J6CRB1"/>
<evidence type="ECO:0000256" key="6">
    <source>
        <dbReference type="ARBA" id="ARBA00022642"/>
    </source>
</evidence>
<dbReference type="EC" id="1.4.3.16" evidence="4"/>
<keyword evidence="6" id="KW-0662">Pyridine nucleotide biosynthesis</keyword>
<sequence length="569" mass="58670">MIGSRDVSGHPLPLRLAAPPATWSRDVDVVVLGSGAAGLSAALAARPVRTALIVTKDTLDAGSTAWAQGGLAGVLDPTDSLENHVRDTLVAGAGLCDEANVRTLVAEAPKALRYLMRLGAAFDPSHEGSGPALTREGGHSHNRIVHSGGDQSGAEVQRTLDENAIAAGVEVMDRAFALDLLVGTNAAGRRQAAGVRIARIDGEGRVTSVGVVTARAVVLATGGYGQVFASTSNPPAVTGDGLALALRAGVAARDVEFVQFHPTVLWRGPDAAGQQALISEAVRGEGAILFDAAGERVMAGVHPQEDLAPRDVVASAISRRMALAPAGVDDHVYLDATHLGERFHTRFPGITAACRDAGIDPAHDRIPVAPAAHYVCGGVVAGLDGRTELPGLYAVGEVACTGVHGANRLASNSLTEGVVAGTRVGRDLAWELPEDVAWEEADAEPGLGLVDPALRSSIRTAMSKHVGVLRTPDGLAAAAEALQLPAAHEATTRAAWEATNLLTVARAVVAAAATRTESRGCHRRTDHPEPREVWVRHLDVRLDATGDVVVTGAPDDHALAVAAATAPRP</sequence>
<keyword evidence="7" id="KW-0274">FAD</keyword>